<keyword evidence="4 5" id="KW-0408">Iron</keyword>
<dbReference type="Gene3D" id="2.60.120.330">
    <property type="entry name" value="B-lactam Antibiotic, Isopenicillin N Synthase, Chain"/>
    <property type="match status" value="1"/>
</dbReference>
<evidence type="ECO:0000259" key="6">
    <source>
        <dbReference type="PROSITE" id="PS51471"/>
    </source>
</evidence>
<protein>
    <submittedName>
        <fullName evidence="8">Protein SRG1-like</fullName>
    </submittedName>
</protein>
<reference evidence="8" key="1">
    <citation type="submission" date="2025-08" db="UniProtKB">
        <authorList>
            <consortium name="RefSeq"/>
        </authorList>
    </citation>
    <scope>IDENTIFICATION</scope>
</reference>
<sequence length="356" mass="40082">MDPKLTKLGSSLPVPIVQELAKEESATVPPRYVRPDQHQQMTLSSLNSSFPQIPVIDMQKFSDIHTMDSELHALHDACQEWGFFQLMWGGVDSAVVEKMKSEIQEFFNLPIEEKKKFRQKEGDVEGYGQAFVVSEEQKLDWADMFYIVTSPTYLRKPHLIPQLPPTFRDAIEVYASELKILAMKILKLMAKALDMKAEEMETLFAQGMQGLRMNYYPPCPQPELVTGLYPHSDAVGLTILLQVNEMEGLQIKKDGVWIPVCPLPNAFVINVGDVLEIVTNGAYRSIEHRATVNSKKERLSIATFLSPNLDGQLGPASSLVTPQTPANFKTIGVTEYFKGLFSRKLAGKSYLDLMRI</sequence>
<dbReference type="Pfam" id="PF03171">
    <property type="entry name" value="2OG-FeII_Oxy"/>
    <property type="match status" value="1"/>
</dbReference>
<dbReference type="GO" id="GO:0046872">
    <property type="term" value="F:metal ion binding"/>
    <property type="evidence" value="ECO:0007669"/>
    <property type="project" value="UniProtKB-KW"/>
</dbReference>
<dbReference type="InterPro" id="IPR026992">
    <property type="entry name" value="DIOX_N"/>
</dbReference>
<accession>A0A6I9TJ99</accession>
<feature type="domain" description="Fe2OG dioxygenase" evidence="6">
    <location>
        <begin position="204"/>
        <end position="307"/>
    </location>
</feature>
<dbReference type="InterPro" id="IPR044861">
    <property type="entry name" value="IPNS-like_FE2OG_OXY"/>
</dbReference>
<evidence type="ECO:0000256" key="3">
    <source>
        <dbReference type="ARBA" id="ARBA00023002"/>
    </source>
</evidence>
<gene>
    <name evidence="8" type="primary">LOC105167327</name>
</gene>
<keyword evidence="2 5" id="KW-0479">Metal-binding</keyword>
<evidence type="ECO:0000313" key="8">
    <source>
        <dbReference type="RefSeq" id="XP_011085300.1"/>
    </source>
</evidence>
<dbReference type="GO" id="GO:0002238">
    <property type="term" value="P:response to molecule of fungal origin"/>
    <property type="evidence" value="ECO:0007669"/>
    <property type="project" value="UniProtKB-ARBA"/>
</dbReference>
<evidence type="ECO:0000256" key="2">
    <source>
        <dbReference type="ARBA" id="ARBA00022723"/>
    </source>
</evidence>
<dbReference type="FunCoup" id="A0A6I9TJ99">
    <property type="interactions" value="270"/>
</dbReference>
<organism evidence="7 8">
    <name type="scientific">Sesamum indicum</name>
    <name type="common">Oriental sesame</name>
    <name type="synonym">Sesamum orientale</name>
    <dbReference type="NCBI Taxonomy" id="4182"/>
    <lineage>
        <taxon>Eukaryota</taxon>
        <taxon>Viridiplantae</taxon>
        <taxon>Streptophyta</taxon>
        <taxon>Embryophyta</taxon>
        <taxon>Tracheophyta</taxon>
        <taxon>Spermatophyta</taxon>
        <taxon>Magnoliopsida</taxon>
        <taxon>eudicotyledons</taxon>
        <taxon>Gunneridae</taxon>
        <taxon>Pentapetalae</taxon>
        <taxon>asterids</taxon>
        <taxon>lamiids</taxon>
        <taxon>Lamiales</taxon>
        <taxon>Pedaliaceae</taxon>
        <taxon>Sesamum</taxon>
    </lineage>
</organism>
<keyword evidence="7" id="KW-1185">Reference proteome</keyword>
<dbReference type="Pfam" id="PF14226">
    <property type="entry name" value="DIOX_N"/>
    <property type="match status" value="1"/>
</dbReference>
<dbReference type="PANTHER" id="PTHR47991">
    <property type="entry name" value="OXOGLUTARATE/IRON-DEPENDENT DIOXYGENASE"/>
    <property type="match status" value="1"/>
</dbReference>
<evidence type="ECO:0000256" key="1">
    <source>
        <dbReference type="ARBA" id="ARBA00008056"/>
    </source>
</evidence>
<dbReference type="Proteomes" id="UP000504604">
    <property type="component" value="Linkage group LG8"/>
</dbReference>
<dbReference type="Gramene" id="SIN_1019640.t">
    <property type="protein sequence ID" value="SIN_1019640.t"/>
    <property type="gene ID" value="SIN_1019640"/>
</dbReference>
<keyword evidence="3 5" id="KW-0560">Oxidoreductase</keyword>
<dbReference type="InParanoid" id="A0A6I9TJ99"/>
<dbReference type="RefSeq" id="XP_011085300.1">
    <property type="nucleotide sequence ID" value="XM_011086998.2"/>
</dbReference>
<dbReference type="KEGG" id="sind:105167327"/>
<comment type="similarity">
    <text evidence="1 5">Belongs to the iron/ascorbate-dependent oxidoreductase family.</text>
</comment>
<dbReference type="AlphaFoldDB" id="A0A6I9TJ99"/>
<proteinExistence type="inferred from homology"/>
<dbReference type="PROSITE" id="PS51471">
    <property type="entry name" value="FE2OG_OXY"/>
    <property type="match status" value="1"/>
</dbReference>
<dbReference type="GO" id="GO:0009805">
    <property type="term" value="P:coumarin biosynthetic process"/>
    <property type="evidence" value="ECO:0007669"/>
    <property type="project" value="UniProtKB-ARBA"/>
</dbReference>
<dbReference type="SUPFAM" id="SSF51197">
    <property type="entry name" value="Clavaminate synthase-like"/>
    <property type="match status" value="1"/>
</dbReference>
<evidence type="ECO:0000313" key="7">
    <source>
        <dbReference type="Proteomes" id="UP000504604"/>
    </source>
</evidence>
<dbReference type="GeneID" id="105167327"/>
<evidence type="ECO:0000256" key="4">
    <source>
        <dbReference type="ARBA" id="ARBA00023004"/>
    </source>
</evidence>
<name>A0A6I9TJ99_SESIN</name>
<dbReference type="OrthoDB" id="288590at2759"/>
<dbReference type="InterPro" id="IPR027443">
    <property type="entry name" value="IPNS-like_sf"/>
</dbReference>
<evidence type="ECO:0000256" key="5">
    <source>
        <dbReference type="RuleBase" id="RU003682"/>
    </source>
</evidence>
<dbReference type="InterPro" id="IPR050295">
    <property type="entry name" value="Plant_2OG-oxidoreductases"/>
</dbReference>
<dbReference type="FunFam" id="2.60.120.330:FF:000001">
    <property type="entry name" value="Protein SRG1"/>
    <property type="match status" value="1"/>
</dbReference>
<dbReference type="GO" id="GO:0016706">
    <property type="term" value="F:2-oxoglutarate-dependent dioxygenase activity"/>
    <property type="evidence" value="ECO:0007669"/>
    <property type="project" value="UniProtKB-ARBA"/>
</dbReference>
<dbReference type="InterPro" id="IPR005123">
    <property type="entry name" value="Oxoglu/Fe-dep_dioxygenase_dom"/>
</dbReference>